<gene>
    <name evidence="2" type="ORF">LshimejAT787_0112120</name>
</gene>
<comment type="caution">
    <text evidence="2">The sequence shown here is derived from an EMBL/GenBank/DDBJ whole genome shotgun (WGS) entry which is preliminary data.</text>
</comment>
<evidence type="ECO:0000313" key="2">
    <source>
        <dbReference type="EMBL" id="GLB34328.1"/>
    </source>
</evidence>
<proteinExistence type="predicted"/>
<sequence length="98" mass="10346">MKISGLLAASFDDLELPILARAGSAPIIPSAERAGHDGLSPATAIVLLTTSFPKLRKVEFAKMRLAFGPLPKDDDDDDSDEEEGEDEGSGSDEGEEDS</sequence>
<dbReference type="AlphaFoldDB" id="A0A9P3UIF4"/>
<protein>
    <submittedName>
        <fullName evidence="2">Uncharacterized protein</fullName>
    </submittedName>
</protein>
<evidence type="ECO:0000313" key="3">
    <source>
        <dbReference type="Proteomes" id="UP001063166"/>
    </source>
</evidence>
<feature type="compositionally biased region" description="Acidic residues" evidence="1">
    <location>
        <begin position="73"/>
        <end position="98"/>
    </location>
</feature>
<evidence type="ECO:0000256" key="1">
    <source>
        <dbReference type="SAM" id="MobiDB-lite"/>
    </source>
</evidence>
<dbReference type="Proteomes" id="UP001063166">
    <property type="component" value="Unassembled WGS sequence"/>
</dbReference>
<dbReference type="EMBL" id="BRPK01000001">
    <property type="protein sequence ID" value="GLB34328.1"/>
    <property type="molecule type" value="Genomic_DNA"/>
</dbReference>
<keyword evidence="3" id="KW-1185">Reference proteome</keyword>
<accession>A0A9P3UIF4</accession>
<organism evidence="2 3">
    <name type="scientific">Lyophyllum shimeji</name>
    <name type="common">Hon-shimeji</name>
    <name type="synonym">Tricholoma shimeji</name>
    <dbReference type="NCBI Taxonomy" id="47721"/>
    <lineage>
        <taxon>Eukaryota</taxon>
        <taxon>Fungi</taxon>
        <taxon>Dikarya</taxon>
        <taxon>Basidiomycota</taxon>
        <taxon>Agaricomycotina</taxon>
        <taxon>Agaricomycetes</taxon>
        <taxon>Agaricomycetidae</taxon>
        <taxon>Agaricales</taxon>
        <taxon>Tricholomatineae</taxon>
        <taxon>Lyophyllaceae</taxon>
        <taxon>Lyophyllum</taxon>
    </lineage>
</organism>
<feature type="region of interest" description="Disordered" evidence="1">
    <location>
        <begin position="67"/>
        <end position="98"/>
    </location>
</feature>
<reference evidence="2" key="1">
    <citation type="submission" date="2022-07" db="EMBL/GenBank/DDBJ databases">
        <title>The genome of Lyophyllum shimeji provides insight into the initial evolution of ectomycorrhizal fungal genome.</title>
        <authorList>
            <person name="Kobayashi Y."/>
            <person name="Shibata T."/>
            <person name="Hirakawa H."/>
            <person name="Shigenobu S."/>
            <person name="Nishiyama T."/>
            <person name="Yamada A."/>
            <person name="Hasebe M."/>
            <person name="Kawaguchi M."/>
        </authorList>
    </citation>
    <scope>NUCLEOTIDE SEQUENCE</scope>
    <source>
        <strain evidence="2">AT787</strain>
    </source>
</reference>
<name>A0A9P3UIF4_LYOSH</name>